<dbReference type="InterPro" id="IPR001926">
    <property type="entry name" value="TrpB-like_PALP"/>
</dbReference>
<keyword evidence="11" id="KW-1185">Reference proteome</keyword>
<dbReference type="InterPro" id="IPR001216">
    <property type="entry name" value="P-phosphate_BS"/>
</dbReference>
<dbReference type="PANTHER" id="PTHR10314">
    <property type="entry name" value="CYSTATHIONINE BETA-SYNTHASE"/>
    <property type="match status" value="1"/>
</dbReference>
<proteinExistence type="predicted"/>
<dbReference type="RefSeq" id="WP_034732984.1">
    <property type="nucleotide sequence ID" value="NZ_JPIN01000008.1"/>
</dbReference>
<dbReference type="PROSITE" id="PS00901">
    <property type="entry name" value="CYS_SYNTHASE"/>
    <property type="match status" value="1"/>
</dbReference>
<evidence type="ECO:0000259" key="9">
    <source>
        <dbReference type="Pfam" id="PF00291"/>
    </source>
</evidence>
<evidence type="ECO:0000256" key="8">
    <source>
        <dbReference type="ARBA" id="ARBA00047931"/>
    </source>
</evidence>
<evidence type="ECO:0000256" key="7">
    <source>
        <dbReference type="ARBA" id="ARBA00022946"/>
    </source>
</evidence>
<keyword evidence="5" id="KW-0808">Transferase</keyword>
<evidence type="ECO:0000313" key="10">
    <source>
        <dbReference type="EMBL" id="KFZ28455.1"/>
    </source>
</evidence>
<sequence>MRVAQRSTDLIGQTDMIRVRSLSELTGCDIWLKLESQNPGGSIKDRAAYQMIQDALASGELQPGMTVVEGTAGNTGIGLAVVARALGLKMLAVMPNDQTPEKERMIRLHGAELKTVDPVPFKNDNHFYHTARRIAEQRDDCWWANQFENTSNARAHYLGTGPEIWQQTEGAIDILVSVAGTGGTIAGNSMYLKERNENVQVWLADPDGSGIYSYLKQGEYVSKGSSFTEGIGIMRLVENFKQAKIDAAVNLPDQDLVSLSRFVRDQEGIVLGSSSSLNLAGALQAALLHGPGKTIVTFACDLGERSASKLYSETYLRERGINVEPEPIQELLARYRDQGDRVWYAASAS</sequence>
<dbReference type="NCBIfam" id="NF007989">
    <property type="entry name" value="PRK10717.1"/>
    <property type="match status" value="1"/>
</dbReference>
<evidence type="ECO:0000256" key="4">
    <source>
        <dbReference type="ARBA" id="ARBA00022605"/>
    </source>
</evidence>
<dbReference type="AlphaFoldDB" id="A0A094IL90"/>
<dbReference type="Gene3D" id="3.40.50.1100">
    <property type="match status" value="2"/>
</dbReference>
<organism evidence="10 11">
    <name type="scientific">Pseudidiomarina atlantica</name>
    <dbReference type="NCBI Taxonomy" id="1517416"/>
    <lineage>
        <taxon>Bacteria</taxon>
        <taxon>Pseudomonadati</taxon>
        <taxon>Pseudomonadota</taxon>
        <taxon>Gammaproteobacteria</taxon>
        <taxon>Alteromonadales</taxon>
        <taxon>Idiomarinaceae</taxon>
        <taxon>Pseudidiomarina</taxon>
    </lineage>
</organism>
<reference evidence="10 11" key="1">
    <citation type="submission" date="2014-06" db="EMBL/GenBank/DDBJ databases">
        <title>Draft genome sequence of Idiomarina sp. MCCC 1A10513.</title>
        <authorList>
            <person name="Du J."/>
            <person name="Lai Q."/>
            <person name="Shao Z."/>
        </authorList>
    </citation>
    <scope>NUCLEOTIDE SEQUENCE [LARGE SCALE GENOMIC DNA]</scope>
    <source>
        <strain evidence="10 11">MCCC 1A10513</strain>
    </source>
</reference>
<dbReference type="FunFam" id="3.40.50.1100:FF:000011">
    <property type="entry name" value="Cysteine synthase (o-acetylserine)"/>
    <property type="match status" value="1"/>
</dbReference>
<protein>
    <recommendedName>
        <fullName evidence="3">cysteine synthase</fullName>
        <ecNumber evidence="3">2.5.1.47</ecNumber>
    </recommendedName>
</protein>
<evidence type="ECO:0000256" key="1">
    <source>
        <dbReference type="ARBA" id="ARBA00001933"/>
    </source>
</evidence>
<dbReference type="STRING" id="1517416.IDAT_09090"/>
<dbReference type="InterPro" id="IPR050214">
    <property type="entry name" value="Cys_Synth/Cystath_Beta-Synth"/>
</dbReference>
<dbReference type="Proteomes" id="UP000053718">
    <property type="component" value="Unassembled WGS sequence"/>
</dbReference>
<name>A0A094IL90_9GAMM</name>
<evidence type="ECO:0000256" key="5">
    <source>
        <dbReference type="ARBA" id="ARBA00022679"/>
    </source>
</evidence>
<evidence type="ECO:0000256" key="3">
    <source>
        <dbReference type="ARBA" id="ARBA00012681"/>
    </source>
</evidence>
<dbReference type="InterPro" id="IPR036052">
    <property type="entry name" value="TrpB-like_PALP_sf"/>
</dbReference>
<dbReference type="EMBL" id="JPIN01000008">
    <property type="protein sequence ID" value="KFZ28455.1"/>
    <property type="molecule type" value="Genomic_DNA"/>
</dbReference>
<dbReference type="GO" id="GO:0004124">
    <property type="term" value="F:cysteine synthase activity"/>
    <property type="evidence" value="ECO:0007669"/>
    <property type="project" value="UniProtKB-EC"/>
</dbReference>
<dbReference type="GO" id="GO:0030170">
    <property type="term" value="F:pyridoxal phosphate binding"/>
    <property type="evidence" value="ECO:0007669"/>
    <property type="project" value="InterPro"/>
</dbReference>
<dbReference type="SUPFAM" id="SSF53686">
    <property type="entry name" value="Tryptophan synthase beta subunit-like PLP-dependent enzymes"/>
    <property type="match status" value="1"/>
</dbReference>
<keyword evidence="6" id="KW-0663">Pyridoxal phosphate</keyword>
<feature type="domain" description="Tryptophan synthase beta chain-like PALP" evidence="9">
    <location>
        <begin position="8"/>
        <end position="301"/>
    </location>
</feature>
<evidence type="ECO:0000256" key="6">
    <source>
        <dbReference type="ARBA" id="ARBA00022898"/>
    </source>
</evidence>
<dbReference type="GO" id="GO:0006535">
    <property type="term" value="P:cysteine biosynthetic process from serine"/>
    <property type="evidence" value="ECO:0007669"/>
    <property type="project" value="InterPro"/>
</dbReference>
<dbReference type="OrthoDB" id="9805733at2"/>
<dbReference type="Pfam" id="PF00291">
    <property type="entry name" value="PALP"/>
    <property type="match status" value="1"/>
</dbReference>
<keyword evidence="4" id="KW-0028">Amino-acid biosynthesis</keyword>
<evidence type="ECO:0000256" key="2">
    <source>
        <dbReference type="ARBA" id="ARBA00004962"/>
    </source>
</evidence>
<comment type="catalytic activity">
    <reaction evidence="8">
        <text>O-acetyl-L-serine + hydrogen sulfide = L-cysteine + acetate</text>
        <dbReference type="Rhea" id="RHEA:14829"/>
        <dbReference type="ChEBI" id="CHEBI:29919"/>
        <dbReference type="ChEBI" id="CHEBI:30089"/>
        <dbReference type="ChEBI" id="CHEBI:35235"/>
        <dbReference type="ChEBI" id="CHEBI:58340"/>
        <dbReference type="EC" id="2.5.1.47"/>
    </reaction>
</comment>
<evidence type="ECO:0000313" key="11">
    <source>
        <dbReference type="Proteomes" id="UP000053718"/>
    </source>
</evidence>
<accession>A0A094IL90</accession>
<dbReference type="InterPro" id="IPR000634">
    <property type="entry name" value="Ser/Thr_deHydtase_PyrdxlP-BS"/>
</dbReference>
<comment type="caution">
    <text evidence="10">The sequence shown here is derived from an EMBL/GenBank/DDBJ whole genome shotgun (WGS) entry which is preliminary data.</text>
</comment>
<comment type="pathway">
    <text evidence="2">Amino-acid biosynthesis; L-cysteine biosynthesis; L-cysteine from L-serine: step 2/2.</text>
</comment>
<dbReference type="eggNOG" id="COG0031">
    <property type="taxonomic scope" value="Bacteria"/>
</dbReference>
<dbReference type="EC" id="2.5.1.47" evidence="3"/>
<keyword evidence="7" id="KW-0809">Transit peptide</keyword>
<comment type="cofactor">
    <cofactor evidence="1">
        <name>pyridoxal 5'-phosphate</name>
        <dbReference type="ChEBI" id="CHEBI:597326"/>
    </cofactor>
</comment>
<gene>
    <name evidence="10" type="ORF">IDAT_09090</name>
</gene>
<dbReference type="CDD" id="cd01561">
    <property type="entry name" value="CBS_like"/>
    <property type="match status" value="1"/>
</dbReference>
<dbReference type="PROSITE" id="PS00165">
    <property type="entry name" value="DEHYDRATASE_SER_THR"/>
    <property type="match status" value="1"/>
</dbReference>